<feature type="region of interest" description="Disordered" evidence="1">
    <location>
        <begin position="510"/>
        <end position="558"/>
    </location>
</feature>
<dbReference type="EMBL" id="JH126401">
    <property type="protein sequence ID" value="EGX92744.1"/>
    <property type="molecule type" value="Genomic_DNA"/>
</dbReference>
<dbReference type="InterPro" id="IPR038769">
    <property type="entry name" value="MTC4"/>
</dbReference>
<proteinExistence type="predicted"/>
<feature type="compositionally biased region" description="Low complexity" evidence="1">
    <location>
        <begin position="147"/>
        <end position="161"/>
    </location>
</feature>
<dbReference type="eggNOG" id="ENOG502RU3A">
    <property type="taxonomic scope" value="Eukaryota"/>
</dbReference>
<feature type="region of interest" description="Disordered" evidence="1">
    <location>
        <begin position="652"/>
        <end position="798"/>
    </location>
</feature>
<evidence type="ECO:0000256" key="1">
    <source>
        <dbReference type="SAM" id="MobiDB-lite"/>
    </source>
</evidence>
<feature type="compositionally biased region" description="Polar residues" evidence="1">
    <location>
        <begin position="202"/>
        <end position="220"/>
    </location>
</feature>
<accession>G3JDR9</accession>
<feature type="compositionally biased region" description="Basic and acidic residues" evidence="1">
    <location>
        <begin position="517"/>
        <end position="526"/>
    </location>
</feature>
<reference evidence="2 3" key="1">
    <citation type="journal article" date="2011" name="Genome Biol.">
        <title>Genome sequence of the insect pathogenic fungus Cordyceps militaris, a valued traditional Chinese medicine.</title>
        <authorList>
            <person name="Zheng P."/>
            <person name="Xia Y."/>
            <person name="Xiao G."/>
            <person name="Xiong C."/>
            <person name="Hu X."/>
            <person name="Zhang S."/>
            <person name="Zheng H."/>
            <person name="Huang Y."/>
            <person name="Zhou Y."/>
            <person name="Wang S."/>
            <person name="Zhao G.P."/>
            <person name="Liu X."/>
            <person name="St Leger R.J."/>
            <person name="Wang C."/>
        </authorList>
    </citation>
    <scope>NUCLEOTIDE SEQUENCE [LARGE SCALE GENOMIC DNA]</scope>
    <source>
        <strain evidence="2 3">CM01</strain>
    </source>
</reference>
<dbReference type="AlphaFoldDB" id="G3JDR9"/>
<dbReference type="RefSeq" id="XP_006669328.1">
    <property type="nucleotide sequence ID" value="XM_006669265.1"/>
</dbReference>
<feature type="compositionally biased region" description="Polar residues" evidence="1">
    <location>
        <begin position="927"/>
        <end position="949"/>
    </location>
</feature>
<feature type="compositionally biased region" description="Basic and acidic residues" evidence="1">
    <location>
        <begin position="602"/>
        <end position="611"/>
    </location>
</feature>
<dbReference type="HOGENOM" id="CLU_002712_0_0_1"/>
<feature type="compositionally biased region" description="Polar residues" evidence="1">
    <location>
        <begin position="294"/>
        <end position="307"/>
    </location>
</feature>
<keyword evidence="3" id="KW-1185">Reference proteome</keyword>
<feature type="region of interest" description="Disordered" evidence="1">
    <location>
        <begin position="43"/>
        <end position="226"/>
    </location>
</feature>
<feature type="region of interest" description="Disordered" evidence="1">
    <location>
        <begin position="1"/>
        <end position="30"/>
    </location>
</feature>
<dbReference type="VEuPathDB" id="FungiDB:CCM_04117"/>
<sequence>MARKQANYLGQPKGPPEALRTRCPELVPPEHVLGPYAMADVDADNFLEHRQPPVTPDSRRRQSHDEAGESSSAGSRRGGTSGSSQSAAPDLTRERLLLHQSRLAEEQVDGPARQETMRRKRRERPTGSFLLDGRAVKRSQSSRLPKPTIAAPHTRTTRATTDSLSNTPESAASIALRDKTMRVASDPFAGKPLTPSPDAAHNLSTGSLYQSSPASSQNSHAPAAVDADSTQIVNMALNLSESRRLASRRNVSRGVPPKLLPLPDSATSNDLRQQLKQQRRSSRNISPRPGQSMIPRQSTGLSASSPLHANFPSAQDDIHRYHFSASTLARAQKAKDQLELMSQYRRLLDVLPLLKPPQVRTVTTSPPASPAGGAKAFTWSSTPQLGRKYNPLQYIRNRKVRARERKVIDGERQGFAAVDSVKSWVEKCEQNMALQQPEDEAQCMVPFFAAEESATQYVPDPVAKAARNRRPRVDWFVEPCDMIADAYWIEQDRNKELIEDRHWRKIFPPTSELSRPMSRENEEPRHVVPFSPDPVNRNPNTGDKHHIHRNHGPDHDRQHTIERAREKLHHMKDPNHWHVSDHIHARPRSKKDSASEYSESDNEARNRTIRDSRRRAEHKDAQPGDILHKQMLEMIAKEHGGKDVLELPGVEQFVPPSMTSPERNVRSKSGSHLPSSRESITDTGDFEPKGTFERMYKTSPSRFRRDDQVVDGPHLRAPKSIDNDSSLPTSPELRPSRKATLESVTLELPAPWSRSGSPSKTDTAKIYTTPEAKLGTDRDASAGNNRADTLPRDAVGRMPLLDEEPSLARNASAPLAGDTIKVHRRMGSLLQRTDDPTSGLRGIFKGPRIDTVLRGGVSRIGDILRKKDGSESQELDSTDESDSERNRGRRRPSTPLSRRPSNKAQQNKQEQKHFLDVMPQFQHAPGASNTTGIHKSASWTGRGIQSNESSRVDLLQPPQTGLRSPSMSTSPPPRAAGRPGESDISEPESTQGRVPAGVRESDRRLNAILGGSAARRVNRGERTMSRQWSIADQGSRQVEQSQLSRREMARVKTLVLSSGIKAMEINRRAQEMHKPFGNDGPKLANIDWDGIAALCPETTLYDQVVPLVDVYPLAAQTLTSNMQRAGQRWQTAADRFTSHTGPALHRRVGAVRSRVADDLAPLTRAAVEEADEASRSLALDQPLRIKHVVDTIEKMLRRRRRRLRWLRRGLWLSVEWLVVGFMWYVWFVVMILRVFLGIGKGIWTGVKWVLWLA</sequence>
<protein>
    <submittedName>
        <fullName evidence="2">Uncharacterized protein</fullName>
    </submittedName>
</protein>
<feature type="region of interest" description="Disordered" evidence="1">
    <location>
        <begin position="244"/>
        <end position="312"/>
    </location>
</feature>
<feature type="compositionally biased region" description="Basic and acidic residues" evidence="1">
    <location>
        <begin position="91"/>
        <end position="105"/>
    </location>
</feature>
<feature type="region of interest" description="Disordered" evidence="1">
    <location>
        <begin position="864"/>
        <end position="1011"/>
    </location>
</feature>
<name>G3JDR9_CORMM</name>
<feature type="compositionally biased region" description="Basic and acidic residues" evidence="1">
    <location>
        <begin position="571"/>
        <end position="594"/>
    </location>
</feature>
<dbReference type="GeneID" id="18166140"/>
<feature type="compositionally biased region" description="Polar residues" evidence="1">
    <location>
        <begin position="657"/>
        <end position="682"/>
    </location>
</feature>
<feature type="region of interest" description="Disordered" evidence="1">
    <location>
        <begin position="571"/>
        <end position="623"/>
    </location>
</feature>
<gene>
    <name evidence="2" type="ORF">CCM_04117</name>
</gene>
<evidence type="ECO:0000313" key="2">
    <source>
        <dbReference type="EMBL" id="EGX92744.1"/>
    </source>
</evidence>
<dbReference type="KEGG" id="cmt:CCM_04117"/>
<dbReference type="OrthoDB" id="5402622at2759"/>
<feature type="compositionally biased region" description="Basic and acidic residues" evidence="1">
    <location>
        <begin position="46"/>
        <end position="67"/>
    </location>
</feature>
<feature type="compositionally biased region" description="Basic and acidic residues" evidence="1">
    <location>
        <begin position="686"/>
        <end position="696"/>
    </location>
</feature>
<feature type="compositionally biased region" description="Acidic residues" evidence="1">
    <location>
        <begin position="871"/>
        <end position="882"/>
    </location>
</feature>
<dbReference type="PANTHER" id="PTHR38426:SF1">
    <property type="entry name" value="MAINTENANCE OF TELOMERE CAPPING PROTEIN 4"/>
    <property type="match status" value="1"/>
</dbReference>
<dbReference type="Proteomes" id="UP000001610">
    <property type="component" value="Unassembled WGS sequence"/>
</dbReference>
<dbReference type="PANTHER" id="PTHR38426">
    <property type="entry name" value="MAINTENANCE OF TELOMERE CAPPING PROTEIN 4"/>
    <property type="match status" value="1"/>
</dbReference>
<organism evidence="2 3">
    <name type="scientific">Cordyceps militaris (strain CM01)</name>
    <name type="common">Caterpillar fungus</name>
    <dbReference type="NCBI Taxonomy" id="983644"/>
    <lineage>
        <taxon>Eukaryota</taxon>
        <taxon>Fungi</taxon>
        <taxon>Dikarya</taxon>
        <taxon>Ascomycota</taxon>
        <taxon>Pezizomycotina</taxon>
        <taxon>Sordariomycetes</taxon>
        <taxon>Hypocreomycetidae</taxon>
        <taxon>Hypocreales</taxon>
        <taxon>Cordycipitaceae</taxon>
        <taxon>Cordyceps</taxon>
    </lineage>
</organism>
<dbReference type="STRING" id="983644.G3JDR9"/>
<evidence type="ECO:0000313" key="3">
    <source>
        <dbReference type="Proteomes" id="UP000001610"/>
    </source>
</evidence>
<dbReference type="InParanoid" id="G3JDR9"/>
<dbReference type="OMA" id="RRPRMDW"/>